<dbReference type="EMBL" id="MIQH01000984">
    <property type="protein sequence ID" value="OIR23910.1"/>
    <property type="molecule type" value="Genomic_DNA"/>
</dbReference>
<evidence type="ECO:0008006" key="5">
    <source>
        <dbReference type="Google" id="ProtNLM"/>
    </source>
</evidence>
<gene>
    <name evidence="2" type="ORF">BGC33_08580</name>
    <name evidence="1" type="ORF">THERMOS_1537</name>
</gene>
<evidence type="ECO:0000313" key="3">
    <source>
        <dbReference type="Proteomes" id="UP000182798"/>
    </source>
</evidence>
<organism evidence="2 3">
    <name type="scientific">Bathymodiolus thermophilus thioautotrophic gill symbiont</name>
    <dbReference type="NCBI Taxonomy" id="2360"/>
    <lineage>
        <taxon>Bacteria</taxon>
        <taxon>Pseudomonadati</taxon>
        <taxon>Pseudomonadota</taxon>
        <taxon>Gammaproteobacteria</taxon>
        <taxon>sulfur-oxidizing symbionts</taxon>
    </lineage>
</organism>
<keyword evidence="4" id="KW-1185">Reference proteome</keyword>
<evidence type="ECO:0000313" key="2">
    <source>
        <dbReference type="EMBL" id="OIR23910.1"/>
    </source>
</evidence>
<dbReference type="AlphaFoldDB" id="A0A1J5U526"/>
<dbReference type="Gene3D" id="1.20.1600.10">
    <property type="entry name" value="Outer membrane efflux proteins (OEP)"/>
    <property type="match status" value="1"/>
</dbReference>
<dbReference type="EMBL" id="CAESAQ020000076">
    <property type="protein sequence ID" value="CAB5502161.1"/>
    <property type="molecule type" value="Genomic_DNA"/>
</dbReference>
<proteinExistence type="predicted"/>
<sequence>MKKYFLLILFFISNQALSLVIKEDILTVLYSNIEALIAKNSVDEYRLLMQEVHDKEWHPSIDASVVSLNKKITGSIANSIDRSIQGLDNFLTIPNRVDRADQYTENKFNLLLSYNLYNGYQSSNLIKIQKLLFDKEVYAFKKIIHNLYIEALENNIKLCNEIQKKRVMFEYQKKLMNHISSVDKFTNNKINKMLLNEDLSKLKKDLKRSMSRKNDIKTWFNLSFESTYPINCNALSVKTSAYKNIENEIRSKTYQALINISSTRFNNNKDVKISNLEQQILKLKLKIKGSDYYPKLDFVFNYNKVFNGTNDLKEESHAYGLQLNFPLYKPGHTSGKIISHNRIKRSTYNLRKVNLQVRNNWSKLVNNYKNNIHLLSDIDHQYNRLKLEISRNDIIKKERIKSSGFKYKIDLLKLEKKYLHQEMALIILKIAALGLVPL</sequence>
<dbReference type="Proteomes" id="UP000643672">
    <property type="component" value="Unassembled WGS sequence"/>
</dbReference>
<evidence type="ECO:0000313" key="1">
    <source>
        <dbReference type="EMBL" id="CAB5502161.1"/>
    </source>
</evidence>
<dbReference type="Proteomes" id="UP000182798">
    <property type="component" value="Unassembled WGS sequence"/>
</dbReference>
<reference evidence="3" key="1">
    <citation type="submission" date="2016-09" db="EMBL/GenBank/DDBJ databases">
        <title>Genome Sequence of Bathymodiolus thermophilus sulfur-oxidizing gill endosymbiont.</title>
        <authorList>
            <person name="Ponnudurai R."/>
            <person name="Kleiner M."/>
            <person name="Sayavedra L."/>
            <person name="Thuermer A."/>
            <person name="Felbeck H."/>
            <person name="Schlueter R."/>
            <person name="Schweder T."/>
            <person name="Markert S."/>
        </authorList>
    </citation>
    <scope>NUCLEOTIDE SEQUENCE [LARGE SCALE GENOMIC DNA]</scope>
    <source>
        <strain evidence="3">BAT/CrabSpa'14</strain>
    </source>
</reference>
<evidence type="ECO:0000313" key="4">
    <source>
        <dbReference type="Proteomes" id="UP000643672"/>
    </source>
</evidence>
<reference evidence="2" key="2">
    <citation type="journal article" date="2017" name="Stand. Genomic Sci.">
        <title>Genome sequence of the sulfur-oxidizing Bathymodiolus thermophilus gill endosymbiont.</title>
        <authorList>
            <person name="Ponnudurai R."/>
            <person name="Sayavedra L."/>
            <person name="Kleiner M."/>
            <person name="Heiden S.E."/>
            <person name="Thurmer A."/>
            <person name="Felbeck H."/>
            <person name="Schluter R."/>
            <person name="Sievert S.M."/>
            <person name="Daniel R."/>
            <person name="Schweder T."/>
            <person name="Markert S."/>
        </authorList>
    </citation>
    <scope>NUCLEOTIDE SEQUENCE</scope>
    <source>
        <strain evidence="2">BAT/CrabSpa'14</strain>
    </source>
</reference>
<reference evidence="1 4" key="3">
    <citation type="submission" date="2020-05" db="EMBL/GenBank/DDBJ databases">
        <authorList>
            <person name="Petersen J."/>
            <person name="Sayavedra L."/>
        </authorList>
    </citation>
    <scope>NUCLEOTIDE SEQUENCE [LARGE SCALE GENOMIC DNA]</scope>
    <source>
        <strain evidence="1">B thermophilus SOXS</strain>
    </source>
</reference>
<accession>A0A1J5U526</accession>
<dbReference type="GO" id="GO:0015562">
    <property type="term" value="F:efflux transmembrane transporter activity"/>
    <property type="evidence" value="ECO:0007669"/>
    <property type="project" value="InterPro"/>
</dbReference>
<name>A0A1J5U526_9GAMM</name>
<dbReference type="SUPFAM" id="SSF56954">
    <property type="entry name" value="Outer membrane efflux proteins (OEP)"/>
    <property type="match status" value="1"/>
</dbReference>
<comment type="caution">
    <text evidence="2">The sequence shown here is derived from an EMBL/GenBank/DDBJ whole genome shotgun (WGS) entry which is preliminary data.</text>
</comment>
<protein>
    <recommendedName>
        <fullName evidence="5">Outer membrane efflux protein</fullName>
    </recommendedName>
</protein>